<dbReference type="Proteomes" id="UP000063699">
    <property type="component" value="Chromosome"/>
</dbReference>
<keyword evidence="2" id="KW-1185">Reference proteome</keyword>
<evidence type="ECO:0000313" key="1">
    <source>
        <dbReference type="EMBL" id="ALG06174.1"/>
    </source>
</evidence>
<gene>
    <name evidence="1" type="ORF">AOZ06_03865</name>
</gene>
<dbReference type="EMBL" id="CP012752">
    <property type="protein sequence ID" value="ALG06174.1"/>
    <property type="molecule type" value="Genomic_DNA"/>
</dbReference>
<accession>A0A0N9HSF2</accession>
<proteinExistence type="predicted"/>
<sequence>MCRVSGGTSAKRRTLIWVAAAVVALGVAAAIVLITRSGDTSDAADEGDRGVEQRTQEFLKGDGALLLTMHEVAQAVATGAVDCPTAIARLDREAPSDRAGVLAASVDDGELESYMSEEREALGLTLAACKKDPNLDEAIRKVQSRLDALGIRR</sequence>
<reference evidence="1 2" key="1">
    <citation type="submission" date="2015-07" db="EMBL/GenBank/DDBJ databases">
        <title>Genome sequencing of Kibdelosporangium phytohabitans.</title>
        <authorList>
            <person name="Qin S."/>
            <person name="Xing K."/>
        </authorList>
    </citation>
    <scope>NUCLEOTIDE SEQUENCE [LARGE SCALE GENOMIC DNA]</scope>
    <source>
        <strain evidence="1 2">KLBMP1111</strain>
    </source>
</reference>
<dbReference type="STRING" id="860235.AOZ06_03865"/>
<evidence type="ECO:0000313" key="2">
    <source>
        <dbReference type="Proteomes" id="UP000063699"/>
    </source>
</evidence>
<protein>
    <submittedName>
        <fullName evidence="1">Uncharacterized protein</fullName>
    </submittedName>
</protein>
<name>A0A0N9HSF2_9PSEU</name>
<organism evidence="1 2">
    <name type="scientific">Kibdelosporangium phytohabitans</name>
    <dbReference type="NCBI Taxonomy" id="860235"/>
    <lineage>
        <taxon>Bacteria</taxon>
        <taxon>Bacillati</taxon>
        <taxon>Actinomycetota</taxon>
        <taxon>Actinomycetes</taxon>
        <taxon>Pseudonocardiales</taxon>
        <taxon>Pseudonocardiaceae</taxon>
        <taxon>Kibdelosporangium</taxon>
    </lineage>
</organism>
<dbReference type="KEGG" id="kphy:AOZ06_03865"/>
<dbReference type="AlphaFoldDB" id="A0A0N9HSF2"/>